<dbReference type="InterPro" id="IPR011010">
    <property type="entry name" value="DNA_brk_join_enz"/>
</dbReference>
<evidence type="ECO:0000313" key="7">
    <source>
        <dbReference type="Proteomes" id="UP000284676"/>
    </source>
</evidence>
<dbReference type="CDD" id="cd00397">
    <property type="entry name" value="DNA_BRE_C"/>
    <property type="match status" value="1"/>
</dbReference>
<dbReference type="EMBL" id="QRHL01000001">
    <property type="protein sequence ID" value="RHF75011.1"/>
    <property type="molecule type" value="Genomic_DNA"/>
</dbReference>
<dbReference type="PANTHER" id="PTHR30629:SF2">
    <property type="entry name" value="PROPHAGE INTEGRASE INTS-RELATED"/>
    <property type="match status" value="1"/>
</dbReference>
<keyword evidence="4" id="KW-0233">DNA recombination</keyword>
<reference evidence="6 7" key="1">
    <citation type="submission" date="2018-08" db="EMBL/GenBank/DDBJ databases">
        <title>A genome reference for cultivated species of the human gut microbiota.</title>
        <authorList>
            <person name="Zou Y."/>
            <person name="Xue W."/>
            <person name="Luo G."/>
        </authorList>
    </citation>
    <scope>NUCLEOTIDE SEQUENCE [LARGE SCALE GENOMIC DNA]</scope>
    <source>
        <strain evidence="6 7">AM25-1</strain>
    </source>
</reference>
<organism evidence="6 7">
    <name type="scientific">Fusobacterium mortiferum</name>
    <dbReference type="NCBI Taxonomy" id="850"/>
    <lineage>
        <taxon>Bacteria</taxon>
        <taxon>Fusobacteriati</taxon>
        <taxon>Fusobacteriota</taxon>
        <taxon>Fusobacteriia</taxon>
        <taxon>Fusobacteriales</taxon>
        <taxon>Fusobacteriaceae</taxon>
        <taxon>Fusobacterium</taxon>
    </lineage>
</organism>
<gene>
    <name evidence="6" type="ORF">DW663_01070</name>
</gene>
<comment type="caution">
    <text evidence="6">The sequence shown here is derived from an EMBL/GenBank/DDBJ whole genome shotgun (WGS) entry which is preliminary data.</text>
</comment>
<dbReference type="GO" id="GO:0003677">
    <property type="term" value="F:DNA binding"/>
    <property type="evidence" value="ECO:0007669"/>
    <property type="project" value="UniProtKB-KW"/>
</dbReference>
<dbReference type="Gene3D" id="1.10.443.10">
    <property type="entry name" value="Intergrase catalytic core"/>
    <property type="match status" value="1"/>
</dbReference>
<dbReference type="AlphaFoldDB" id="A0A414Q2I7"/>
<dbReference type="Pfam" id="PF00589">
    <property type="entry name" value="Phage_integrase"/>
    <property type="match status" value="1"/>
</dbReference>
<keyword evidence="2" id="KW-0229">DNA integration</keyword>
<keyword evidence="3" id="KW-0238">DNA-binding</keyword>
<accession>A0A414Q2I7</accession>
<evidence type="ECO:0000259" key="5">
    <source>
        <dbReference type="PROSITE" id="PS51898"/>
    </source>
</evidence>
<dbReference type="GO" id="GO:0015074">
    <property type="term" value="P:DNA integration"/>
    <property type="evidence" value="ECO:0007669"/>
    <property type="project" value="UniProtKB-KW"/>
</dbReference>
<dbReference type="InterPro" id="IPR010998">
    <property type="entry name" value="Integrase_recombinase_N"/>
</dbReference>
<dbReference type="RefSeq" id="WP_005885329.1">
    <property type="nucleotide sequence ID" value="NZ_CABMMQ010000002.1"/>
</dbReference>
<comment type="similarity">
    <text evidence="1">Belongs to the 'phage' integrase family.</text>
</comment>
<dbReference type="Gene3D" id="1.10.150.130">
    <property type="match status" value="1"/>
</dbReference>
<evidence type="ECO:0000256" key="1">
    <source>
        <dbReference type="ARBA" id="ARBA00008857"/>
    </source>
</evidence>
<proteinExistence type="inferred from homology"/>
<evidence type="ECO:0000313" key="6">
    <source>
        <dbReference type="EMBL" id="RHF75011.1"/>
    </source>
</evidence>
<dbReference type="PROSITE" id="PS51898">
    <property type="entry name" value="TYR_RECOMBINASE"/>
    <property type="match status" value="1"/>
</dbReference>
<evidence type="ECO:0000256" key="2">
    <source>
        <dbReference type="ARBA" id="ARBA00022908"/>
    </source>
</evidence>
<feature type="domain" description="Tyr recombinase" evidence="5">
    <location>
        <begin position="135"/>
        <end position="319"/>
    </location>
</feature>
<dbReference type="InterPro" id="IPR002104">
    <property type="entry name" value="Integrase_catalytic"/>
</dbReference>
<evidence type="ECO:0000256" key="4">
    <source>
        <dbReference type="ARBA" id="ARBA00023172"/>
    </source>
</evidence>
<dbReference type="Proteomes" id="UP000284676">
    <property type="component" value="Unassembled WGS sequence"/>
</dbReference>
<dbReference type="InterPro" id="IPR050808">
    <property type="entry name" value="Phage_Integrase"/>
</dbReference>
<sequence length="328" mass="39083">MEKELIIMEAQELGVNRKNWEVYNAYLTSKAIQSKETVQTTYKTYFNNVKLFFQYLKVYENNRYILSEDTIKNFTGIWERYVLLCIQQGNNNQTIRNKRTAVSTFLDWCEKRDFIKINPFRKIEQIKITESDKRRTSYFLSQKQIWEINFMMKLDKKKFDIQDRLIFNLFLDSAVRISAGHSLKLSQLDLNNNCFIGVRHKEGYVKPVLFFEETRAILVEWIKEREKLGIDLDWLFVTKYNRTYKQMSKETIRARVREMGKIVGIENYYPHSIRKTIINIISGAGTVNDGAMLGYHKDSKVTSEHYVKAKEEEEIKLRLLELRRRAGL</sequence>
<dbReference type="InterPro" id="IPR013762">
    <property type="entry name" value="Integrase-like_cat_sf"/>
</dbReference>
<dbReference type="GO" id="GO:0006310">
    <property type="term" value="P:DNA recombination"/>
    <property type="evidence" value="ECO:0007669"/>
    <property type="project" value="UniProtKB-KW"/>
</dbReference>
<dbReference type="SUPFAM" id="SSF56349">
    <property type="entry name" value="DNA breaking-rejoining enzymes"/>
    <property type="match status" value="1"/>
</dbReference>
<dbReference type="GeneID" id="62763862"/>
<name>A0A414Q2I7_FUSMR</name>
<protein>
    <submittedName>
        <fullName evidence="6">Site-specific integrase</fullName>
    </submittedName>
</protein>
<evidence type="ECO:0000256" key="3">
    <source>
        <dbReference type="ARBA" id="ARBA00023125"/>
    </source>
</evidence>
<dbReference type="PANTHER" id="PTHR30629">
    <property type="entry name" value="PROPHAGE INTEGRASE"/>
    <property type="match status" value="1"/>
</dbReference>